<protein>
    <submittedName>
        <fullName evidence="1">Uncharacterized protein</fullName>
    </submittedName>
</protein>
<reference evidence="1 2" key="1">
    <citation type="submission" date="2017-04" db="EMBL/GenBank/DDBJ databases">
        <authorList>
            <person name="Afonso C.L."/>
            <person name="Miller P.J."/>
            <person name="Scott M.A."/>
            <person name="Spackman E."/>
            <person name="Goraichik I."/>
            <person name="Dimitrov K.M."/>
            <person name="Suarez D.L."/>
            <person name="Swayne D.E."/>
        </authorList>
    </citation>
    <scope>NUCLEOTIDE SEQUENCE [LARGE SCALE GENOMIC DNA]</scope>
</reference>
<keyword evidence="2" id="KW-1185">Reference proteome</keyword>
<proteinExistence type="predicted"/>
<accession>A0A2H4IBH3</accession>
<evidence type="ECO:0000313" key="1">
    <source>
        <dbReference type="EMBL" id="ARW58906.1"/>
    </source>
</evidence>
<sequence length="139" mass="16305">MMKFPTRGQTYTLRQILLELPLRDSAFLRFYPTKVRYVGSSEADIQVIQTSALSDEHLLLDPQWENSEWVFVEETYEWIPIFRAKDNAAIEALCVIEASTESFHRNNGHMHVYPKGMQFPQYEPYDETVHASYLERVGE</sequence>
<evidence type="ECO:0000313" key="2">
    <source>
        <dbReference type="Proteomes" id="UP000240568"/>
    </source>
</evidence>
<dbReference type="EMBL" id="KY984068">
    <property type="protein sequence ID" value="ARW58906.1"/>
    <property type="molecule type" value="Genomic_DNA"/>
</dbReference>
<name>A0A2H4IBH3_9CAUD</name>
<gene>
    <name evidence="1" type="ORF">Y3_266</name>
</gene>
<dbReference type="Proteomes" id="UP000240568">
    <property type="component" value="Segment"/>
</dbReference>
<organism evidence="1 2">
    <name type="scientific">Erwinia phage vB_EamM_Y3</name>
    <dbReference type="NCBI Taxonomy" id="1983553"/>
    <lineage>
        <taxon>Viruses</taxon>
        <taxon>Duplodnaviria</taxon>
        <taxon>Heunggongvirae</taxon>
        <taxon>Uroviricota</taxon>
        <taxon>Caudoviricetes</taxon>
        <taxon>Sasquatchvirus</taxon>
        <taxon>Sasquatchvirus Y3</taxon>
    </lineage>
</organism>